<dbReference type="SUPFAM" id="SSF110849">
    <property type="entry name" value="ParB/Sulfiredoxin"/>
    <property type="match status" value="1"/>
</dbReference>
<organism evidence="1">
    <name type="scientific">marine sediment metagenome</name>
    <dbReference type="NCBI Taxonomy" id="412755"/>
    <lineage>
        <taxon>unclassified sequences</taxon>
        <taxon>metagenomes</taxon>
        <taxon>ecological metagenomes</taxon>
    </lineage>
</organism>
<proteinExistence type="predicted"/>
<gene>
    <name evidence="1" type="ORF">LCGC14_1990930</name>
</gene>
<evidence type="ECO:0008006" key="2">
    <source>
        <dbReference type="Google" id="ProtNLM"/>
    </source>
</evidence>
<dbReference type="EMBL" id="LAZR01022455">
    <property type="protein sequence ID" value="KKL81823.1"/>
    <property type="molecule type" value="Genomic_DNA"/>
</dbReference>
<dbReference type="AlphaFoldDB" id="A0A0F9F6D5"/>
<dbReference type="Gene3D" id="3.90.1530.10">
    <property type="entry name" value="Conserved hypothetical protein from pyrococcus furiosus pfu- 392566-001, ParB domain"/>
    <property type="match status" value="1"/>
</dbReference>
<dbReference type="InterPro" id="IPR036086">
    <property type="entry name" value="ParB/Sulfiredoxin_sf"/>
</dbReference>
<name>A0A0F9F6D5_9ZZZZ</name>
<sequence length="216" mass="24077">MKEVALAELVLDFDIYIRDTIDTRIVRGYCKARSEGATFPPLIIDKKSRRIVDGFKRYRMYKVMGIEMVPVIEKTYRTEALLLADAIRFNAQHGQPLDEADRARCVILAGKLGMSDKALAGALGRSVEDIDGLRTTKTATVGSLSVPLKRTIRHMAGKRLTKKQAVVNEKLGGMTVGFYARQLVMLIENGLLDPEDTDGFEQLKRLHELLEGIVVG</sequence>
<accession>A0A0F9F6D5</accession>
<evidence type="ECO:0000313" key="1">
    <source>
        <dbReference type="EMBL" id="KKL81823.1"/>
    </source>
</evidence>
<protein>
    <recommendedName>
        <fullName evidence="2">ParB/Sulfiredoxin domain-containing protein</fullName>
    </recommendedName>
</protein>
<reference evidence="1" key="1">
    <citation type="journal article" date="2015" name="Nature">
        <title>Complex archaea that bridge the gap between prokaryotes and eukaryotes.</title>
        <authorList>
            <person name="Spang A."/>
            <person name="Saw J.H."/>
            <person name="Jorgensen S.L."/>
            <person name="Zaremba-Niedzwiedzka K."/>
            <person name="Martijn J."/>
            <person name="Lind A.E."/>
            <person name="van Eijk R."/>
            <person name="Schleper C."/>
            <person name="Guy L."/>
            <person name="Ettema T.J."/>
        </authorList>
    </citation>
    <scope>NUCLEOTIDE SEQUENCE</scope>
</reference>
<comment type="caution">
    <text evidence="1">The sequence shown here is derived from an EMBL/GenBank/DDBJ whole genome shotgun (WGS) entry which is preliminary data.</text>
</comment>